<feature type="compositionally biased region" description="Acidic residues" evidence="1">
    <location>
        <begin position="8"/>
        <end position="23"/>
    </location>
</feature>
<dbReference type="Proteomes" id="UP001415857">
    <property type="component" value="Unassembled WGS sequence"/>
</dbReference>
<feature type="region of interest" description="Disordered" evidence="1">
    <location>
        <begin position="66"/>
        <end position="89"/>
    </location>
</feature>
<feature type="region of interest" description="Disordered" evidence="1">
    <location>
        <begin position="1"/>
        <end position="36"/>
    </location>
</feature>
<evidence type="ECO:0000313" key="3">
    <source>
        <dbReference type="Proteomes" id="UP001415857"/>
    </source>
</evidence>
<sequence length="202" mass="22632">MKRKKLYEEEEEEEEEEEDNGDGEEQRETEKGEFFFFGGGGGGGVVRKNGNVLIEFMKKEGLCRCIKTPRQPNPNRKDQSIYSNPRPITHTHTLSLKSRIELQGHNSKSDSLHNSLSPESNSYQDRTTTLIRESRPMRSITISPSALWCALCGLHDHLAGHPQGKGLLKGEEKGSEAIFGSIDACCLLLRSHESILDYSIVS</sequence>
<proteinExistence type="predicted"/>
<accession>A0AAP0NDZ0</accession>
<feature type="region of interest" description="Disordered" evidence="1">
    <location>
        <begin position="104"/>
        <end position="126"/>
    </location>
</feature>
<evidence type="ECO:0000313" key="2">
    <source>
        <dbReference type="EMBL" id="KAK9270336.1"/>
    </source>
</evidence>
<gene>
    <name evidence="2" type="ORF">L1049_025915</name>
</gene>
<comment type="caution">
    <text evidence="2">The sequence shown here is derived from an EMBL/GenBank/DDBJ whole genome shotgun (WGS) entry which is preliminary data.</text>
</comment>
<organism evidence="2 3">
    <name type="scientific">Liquidambar formosana</name>
    <name type="common">Formosan gum</name>
    <dbReference type="NCBI Taxonomy" id="63359"/>
    <lineage>
        <taxon>Eukaryota</taxon>
        <taxon>Viridiplantae</taxon>
        <taxon>Streptophyta</taxon>
        <taxon>Embryophyta</taxon>
        <taxon>Tracheophyta</taxon>
        <taxon>Spermatophyta</taxon>
        <taxon>Magnoliopsida</taxon>
        <taxon>eudicotyledons</taxon>
        <taxon>Gunneridae</taxon>
        <taxon>Pentapetalae</taxon>
        <taxon>Saxifragales</taxon>
        <taxon>Altingiaceae</taxon>
        <taxon>Liquidambar</taxon>
    </lineage>
</organism>
<reference evidence="2 3" key="1">
    <citation type="journal article" date="2024" name="Plant J.">
        <title>Genome sequences and population genomics reveal climatic adaptation and genomic divergence between two closely related sweetgum species.</title>
        <authorList>
            <person name="Xu W.Q."/>
            <person name="Ren C.Q."/>
            <person name="Zhang X.Y."/>
            <person name="Comes H.P."/>
            <person name="Liu X.H."/>
            <person name="Li Y.G."/>
            <person name="Kettle C.J."/>
            <person name="Jalonen R."/>
            <person name="Gaisberger H."/>
            <person name="Ma Y.Z."/>
            <person name="Qiu Y.X."/>
        </authorList>
    </citation>
    <scope>NUCLEOTIDE SEQUENCE [LARGE SCALE GENOMIC DNA]</scope>
    <source>
        <strain evidence="2">Hangzhou</strain>
    </source>
</reference>
<protein>
    <submittedName>
        <fullName evidence="2">Uncharacterized protein</fullName>
    </submittedName>
</protein>
<feature type="compositionally biased region" description="Basic and acidic residues" evidence="1">
    <location>
        <begin position="24"/>
        <end position="33"/>
    </location>
</feature>
<dbReference type="AlphaFoldDB" id="A0AAP0NDZ0"/>
<feature type="compositionally biased region" description="Polar residues" evidence="1">
    <location>
        <begin position="112"/>
        <end position="126"/>
    </location>
</feature>
<keyword evidence="3" id="KW-1185">Reference proteome</keyword>
<dbReference type="EMBL" id="JBBPBK010000014">
    <property type="protein sequence ID" value="KAK9270336.1"/>
    <property type="molecule type" value="Genomic_DNA"/>
</dbReference>
<name>A0AAP0NDZ0_LIQFO</name>
<evidence type="ECO:0000256" key="1">
    <source>
        <dbReference type="SAM" id="MobiDB-lite"/>
    </source>
</evidence>